<protein>
    <submittedName>
        <fullName evidence="1">Uncharacterized protein</fullName>
    </submittedName>
</protein>
<proteinExistence type="predicted"/>
<accession>A0A0H3FB48</accession>
<evidence type="ECO:0000313" key="1">
    <source>
        <dbReference type="EMBL" id="ADW74386.1"/>
    </source>
</evidence>
<dbReference type="KEGG" id="rah:Rahaq_2783"/>
<dbReference type="HOGENOM" id="CLU_2864643_0_0_6"/>
<reference evidence="2" key="1">
    <citation type="submission" date="2011-01" db="EMBL/GenBank/DDBJ databases">
        <title>Complete sequence of chromosome of Rahnella sp. Y9602.</title>
        <authorList>
            <consortium name="US DOE Joint Genome Institute"/>
            <person name="Lucas S."/>
            <person name="Copeland A."/>
            <person name="Lapidus A."/>
            <person name="Cheng J.-F."/>
            <person name="Goodwin L."/>
            <person name="Pitluck S."/>
            <person name="Lu M."/>
            <person name="Detter J.C."/>
            <person name="Han C."/>
            <person name="Tapia R."/>
            <person name="Land M."/>
            <person name="Hauser L."/>
            <person name="Kyrpides N."/>
            <person name="Ivanova N."/>
            <person name="Ovchinnikova G."/>
            <person name="Pagani I."/>
            <person name="Sobecky P.A."/>
            <person name="Martinez R.J."/>
            <person name="Woyke T."/>
        </authorList>
    </citation>
    <scope>NUCLEOTIDE SEQUENCE [LARGE SCALE GENOMIC DNA]</scope>
    <source>
        <strain evidence="2">Y9602</strain>
    </source>
</reference>
<gene>
    <name evidence="1" type="ordered locus">Rahaq_2783</name>
</gene>
<dbReference type="eggNOG" id="ENOG5032H3Q">
    <property type="taxonomic scope" value="Bacteria"/>
</dbReference>
<dbReference type="EMBL" id="CP002505">
    <property type="protein sequence ID" value="ADW74386.1"/>
    <property type="molecule type" value="Genomic_DNA"/>
</dbReference>
<organism evidence="1 2">
    <name type="scientific">Rahnella sp. (strain Y9602)</name>
    <dbReference type="NCBI Taxonomy" id="2703885"/>
    <lineage>
        <taxon>Bacteria</taxon>
        <taxon>Pseudomonadati</taxon>
        <taxon>Pseudomonadota</taxon>
        <taxon>Gammaproteobacteria</taxon>
        <taxon>Enterobacterales</taxon>
        <taxon>Yersiniaceae</taxon>
        <taxon>Rahnella</taxon>
    </lineage>
</organism>
<sequence length="64" mass="7460">MADHLLNQFITAVKLKAIIISKAHTVVINDNFRLLSIKPPFRIKLWHFLSHTNCVPTHFRIINI</sequence>
<dbReference type="Proteomes" id="UP000007257">
    <property type="component" value="Chromosome"/>
</dbReference>
<evidence type="ECO:0000313" key="2">
    <source>
        <dbReference type="Proteomes" id="UP000007257"/>
    </source>
</evidence>
<dbReference type="AlphaFoldDB" id="A0A0H3FB48"/>
<reference evidence="1 2" key="2">
    <citation type="journal article" date="2012" name="J. Bacteriol.">
        <title>Complete Genome Sequence of Rahnella sp. Strain Y9602, a Gammaproteobacterium Isolate from Metal- and Radionuclide-Contaminated Soil.</title>
        <authorList>
            <person name="Martinez R.J."/>
            <person name="Bruce D."/>
            <person name="Detter C."/>
            <person name="Goodwin L.A."/>
            <person name="Han J."/>
            <person name="Han C.S."/>
            <person name="Held B."/>
            <person name="Land M.L."/>
            <person name="Mikhailova N."/>
            <person name="Nolan M."/>
            <person name="Pennacchio L."/>
            <person name="Pitluck S."/>
            <person name="Tapia R."/>
            <person name="Woyke T."/>
            <person name="Sobecky P.A."/>
        </authorList>
    </citation>
    <scope>NUCLEOTIDE SEQUENCE [LARGE SCALE GENOMIC DNA]</scope>
    <source>
        <strain evidence="1 2">Y9602</strain>
    </source>
</reference>
<name>A0A0H3FB48_RAHSY</name>